<dbReference type="PANTHER" id="PTHR11731:SF193">
    <property type="entry name" value="DIPEPTIDYL PEPTIDASE 9"/>
    <property type="match status" value="1"/>
</dbReference>
<evidence type="ECO:0000259" key="3">
    <source>
        <dbReference type="Pfam" id="PF00326"/>
    </source>
</evidence>
<dbReference type="AlphaFoldDB" id="A0A6J4LSG1"/>
<dbReference type="GO" id="GO:0008239">
    <property type="term" value="F:dipeptidyl-peptidase activity"/>
    <property type="evidence" value="ECO:0007669"/>
    <property type="project" value="TreeGrafter"/>
</dbReference>
<feature type="chain" id="PRO_5027020572" evidence="2">
    <location>
        <begin position="22"/>
        <end position="957"/>
    </location>
</feature>
<accession>A0A6J4LSG1</accession>
<protein>
    <submittedName>
        <fullName evidence="4">Probable acylaminoacyl-peptidase</fullName>
    </submittedName>
</protein>
<dbReference type="InterPro" id="IPR050278">
    <property type="entry name" value="Serine_Prot_S9B/DPPIV"/>
</dbReference>
<dbReference type="GO" id="GO:0008236">
    <property type="term" value="F:serine-type peptidase activity"/>
    <property type="evidence" value="ECO:0007669"/>
    <property type="project" value="InterPro"/>
</dbReference>
<dbReference type="GO" id="GO:0006508">
    <property type="term" value="P:proteolysis"/>
    <property type="evidence" value="ECO:0007669"/>
    <property type="project" value="InterPro"/>
</dbReference>
<dbReference type="EMBL" id="CADCTW010000142">
    <property type="protein sequence ID" value="CAA9341245.1"/>
    <property type="molecule type" value="Genomic_DNA"/>
</dbReference>
<feature type="region of interest" description="Disordered" evidence="1">
    <location>
        <begin position="76"/>
        <end position="100"/>
    </location>
</feature>
<proteinExistence type="predicted"/>
<feature type="signal peptide" evidence="2">
    <location>
        <begin position="1"/>
        <end position="21"/>
    </location>
</feature>
<dbReference type="InterPro" id="IPR029058">
    <property type="entry name" value="AB_hydrolase_fold"/>
</dbReference>
<reference evidence="4" key="1">
    <citation type="submission" date="2020-02" db="EMBL/GenBank/DDBJ databases">
        <authorList>
            <person name="Meier V. D."/>
        </authorList>
    </citation>
    <scope>NUCLEOTIDE SEQUENCE</scope>
    <source>
        <strain evidence="4">AVDCRST_MAG68</strain>
    </source>
</reference>
<dbReference type="SUPFAM" id="SSF53474">
    <property type="entry name" value="alpha/beta-Hydrolases"/>
    <property type="match status" value="1"/>
</dbReference>
<feature type="compositionally biased region" description="Low complexity" evidence="1">
    <location>
        <begin position="192"/>
        <end position="203"/>
    </location>
</feature>
<organism evidence="4">
    <name type="scientific">uncultured Gemmatimonadota bacterium</name>
    <dbReference type="NCBI Taxonomy" id="203437"/>
    <lineage>
        <taxon>Bacteria</taxon>
        <taxon>Pseudomonadati</taxon>
        <taxon>Gemmatimonadota</taxon>
        <taxon>environmental samples</taxon>
    </lineage>
</organism>
<dbReference type="SUPFAM" id="SSF82171">
    <property type="entry name" value="DPP6 N-terminal domain-like"/>
    <property type="match status" value="1"/>
</dbReference>
<keyword evidence="2" id="KW-0732">Signal</keyword>
<gene>
    <name evidence="4" type="ORF">AVDCRST_MAG68-2997</name>
</gene>
<evidence type="ECO:0000256" key="2">
    <source>
        <dbReference type="SAM" id="SignalP"/>
    </source>
</evidence>
<name>A0A6J4LSG1_9BACT</name>
<sequence length="957" mass="106120">MKRRASLFLTALWIGAVPAAAQDARRALTPADFDQWRSVSSPSLSRDGRWVVYTLAPQVGDGEVVVRSAAGGPELRHTRGYIGRPQTRAGATGPEAGYRPSPAVLSADGRWAVFNIEASRAEWERARRERRKPADMPKPSLGIMALPDGRVSTVPRVKSFRMPERNGRWLAYLLESDSTSTPRDTVAPAQLPAAAATPGGTPRPVSPDSTPRGAAKKELGSTLVLRDLQTGDETRIEEVTAFAFDRGGRWLGYTVSARRAERDGAYVRDLAGGRTHTLRAGAGSYRGLTFSDDGRQAAFTADPAGGGKPGAVLYHATLGGEPRARPLVDADGVGSGRRVAERGRIRFTRDGGTLVFGVLPVAPDSVPADSLAERAVFDLWNYRDARLQPQQRVEASRDRDSAWVAVVRPGGRAVVIGSDTLRGVLLSEDGRVAVASDEIRHAIPAMWGEGGADVYTIDTRTGARRRVAERLPFDPQLSPGGRFVLYFGRDRRWHAFDNTTGRATDLTGRLATRFDQETWDTPSDPAPWGVAGWTEGDRSVLVYDRYDVWELDPAGRRSARMVTDSAGRRGKMVLRWVDLDPDERAIDPRQPLLLRAFNEETKASGFFRDRLDSNAAPVMLAMEDRQVGAPTRARDAEVYLWTRQTVAESPDLWVSGPSFTDARRMSAANPQQSRYRWPTVELVKWRSEDGAELQGLLYRPEGFDPAKKYPMVVYFYESLSDNLHQYRMDVPRNTIQPTLYASNDYLVFMPDIHYTTGYPGQSAMRSIVPGVKSLVARGFVDSARVAIQGQSWGGYQVAYMITRTPMFRAAMAGAPVANMTSAYGGIRWQTGLARAFQYERGQSRIGATPWQNRELYIENSPLFAADRVTTPLMIMHNDADGAVPWYQGIEMFVALRRLGKEVYLINYNGDEHNPTKRANQIDLAIRMMQFFDHHLKDRPAPGWMLQGIPFLNKGRDN</sequence>
<dbReference type="PANTHER" id="PTHR11731">
    <property type="entry name" value="PROTEASE FAMILY S9B,C DIPEPTIDYL-PEPTIDASE IV-RELATED"/>
    <property type="match status" value="1"/>
</dbReference>
<dbReference type="Pfam" id="PF00326">
    <property type="entry name" value="Peptidase_S9"/>
    <property type="match status" value="1"/>
</dbReference>
<feature type="region of interest" description="Disordered" evidence="1">
    <location>
        <begin position="192"/>
        <end position="219"/>
    </location>
</feature>
<dbReference type="InterPro" id="IPR011042">
    <property type="entry name" value="6-blade_b-propeller_TolB-like"/>
</dbReference>
<dbReference type="Gene3D" id="2.120.10.30">
    <property type="entry name" value="TolB, C-terminal domain"/>
    <property type="match status" value="1"/>
</dbReference>
<dbReference type="Gene3D" id="3.40.50.1820">
    <property type="entry name" value="alpha/beta hydrolase"/>
    <property type="match status" value="1"/>
</dbReference>
<feature type="domain" description="Peptidase S9 prolyl oligopeptidase catalytic" evidence="3">
    <location>
        <begin position="759"/>
        <end position="937"/>
    </location>
</feature>
<evidence type="ECO:0000256" key="1">
    <source>
        <dbReference type="SAM" id="MobiDB-lite"/>
    </source>
</evidence>
<evidence type="ECO:0000313" key="4">
    <source>
        <dbReference type="EMBL" id="CAA9341245.1"/>
    </source>
</evidence>
<dbReference type="InterPro" id="IPR001375">
    <property type="entry name" value="Peptidase_S9_cat"/>
</dbReference>